<proteinExistence type="predicted"/>
<gene>
    <name evidence="1" type="ORF">MM415B04214_0009</name>
</gene>
<reference evidence="1" key="1">
    <citation type="submission" date="2020-03" db="EMBL/GenBank/DDBJ databases">
        <title>The deep terrestrial virosphere.</title>
        <authorList>
            <person name="Holmfeldt K."/>
            <person name="Nilsson E."/>
            <person name="Simone D."/>
            <person name="Lopez-Fernandez M."/>
            <person name="Wu X."/>
            <person name="de Brujin I."/>
            <person name="Lundin D."/>
            <person name="Andersson A."/>
            <person name="Bertilsson S."/>
            <person name="Dopson M."/>
        </authorList>
    </citation>
    <scope>NUCLEOTIDE SEQUENCE</scope>
    <source>
        <strain evidence="1">MM415B04214</strain>
    </source>
</reference>
<name>A0A6M3LIT8_9ZZZZ</name>
<accession>A0A6M3LIT8</accession>
<sequence>MKLIYCDTCQDLFKLDYDIRTCKCGRCKGKYNVDGRNAITNGEGFCLAIDNFSLINSLKNLLHYEGEYNFKAWVRPHIGEYNSNTRIIKEL</sequence>
<organism evidence="1">
    <name type="scientific">viral metagenome</name>
    <dbReference type="NCBI Taxonomy" id="1070528"/>
    <lineage>
        <taxon>unclassified sequences</taxon>
        <taxon>metagenomes</taxon>
        <taxon>organismal metagenomes</taxon>
    </lineage>
</organism>
<dbReference type="EMBL" id="MT143152">
    <property type="protein sequence ID" value="QJA93482.1"/>
    <property type="molecule type" value="Genomic_DNA"/>
</dbReference>
<evidence type="ECO:0000313" key="1">
    <source>
        <dbReference type="EMBL" id="QJA93482.1"/>
    </source>
</evidence>
<dbReference type="AlphaFoldDB" id="A0A6M3LIT8"/>
<protein>
    <submittedName>
        <fullName evidence="1">Uncharacterized protein</fullName>
    </submittedName>
</protein>